<dbReference type="PROSITE" id="PS51318">
    <property type="entry name" value="TAT"/>
    <property type="match status" value="1"/>
</dbReference>
<dbReference type="Proteomes" id="UP000066124">
    <property type="component" value="Plasmid pHG1"/>
</dbReference>
<organism evidence="2 3">
    <name type="scientific">Haloferax gibbonsii</name>
    <dbReference type="NCBI Taxonomy" id="35746"/>
    <lineage>
        <taxon>Archaea</taxon>
        <taxon>Methanobacteriati</taxon>
        <taxon>Methanobacteriota</taxon>
        <taxon>Stenosarchaea group</taxon>
        <taxon>Halobacteria</taxon>
        <taxon>Halobacteriales</taxon>
        <taxon>Haloferacaceae</taxon>
        <taxon>Haloferax</taxon>
    </lineage>
</organism>
<dbReference type="SUPFAM" id="SSF50998">
    <property type="entry name" value="Quinoprotein alcohol dehydrogenase-like"/>
    <property type="match status" value="1"/>
</dbReference>
<sequence>MPSNMHTRRAVLAAGGATALASLSGCVARAFSTLDVERDYRRDAPVGDVTGAWPTYQRDFANTGYTTDPGPSADAGVERIASGDAALATSVAVADARGVLGYSDGDGEDGVYRALDLDAETAPADSDDAWTVDYAYGKSTPTLAGDAMFVSTAEFVAAYDARTGERCWRTSEGGYGTPANAPVLAAETLVDGGGSTVFGRDPATGEERWSYDAGRASPGLAARDGVVYTPIGVDHEQTGVAALDAATGEERWRREVLPQSAVPLTVDDAHLYYSAHRGNVLALALEDGSTQWRASVPLPENGSPQTAVADDTLHVQSSRGSLAAFDAADGATKWTLSLDADTFARPPVVAGDTRFVASDDHLSAVSAASSEVLWSKALDARPTGGLSVRGSEIYFAGMGRAPGVFRVAD</sequence>
<dbReference type="AlphaFoldDB" id="A0A0K1IXZ6"/>
<dbReference type="RefSeq" id="WP_050460094.1">
    <property type="nucleotide sequence ID" value="NZ_CP011948.1"/>
</dbReference>
<evidence type="ECO:0000313" key="3">
    <source>
        <dbReference type="Proteomes" id="UP000066124"/>
    </source>
</evidence>
<name>A0A0K1IXZ6_HALGI</name>
<dbReference type="EMBL" id="CP011948">
    <property type="protein sequence ID" value="AKU09319.1"/>
    <property type="molecule type" value="Genomic_DNA"/>
</dbReference>
<feature type="domain" description="Pyrrolo-quinoline quinone repeat" evidence="1">
    <location>
        <begin position="217"/>
        <end position="395"/>
    </location>
</feature>
<protein>
    <submittedName>
        <fullName evidence="2">Dehydrogenase</fullName>
    </submittedName>
</protein>
<dbReference type="InterPro" id="IPR015943">
    <property type="entry name" value="WD40/YVTN_repeat-like_dom_sf"/>
</dbReference>
<dbReference type="Pfam" id="PF13360">
    <property type="entry name" value="PQQ_2"/>
    <property type="match status" value="1"/>
</dbReference>
<dbReference type="PANTHER" id="PTHR34512">
    <property type="entry name" value="CELL SURFACE PROTEIN"/>
    <property type="match status" value="1"/>
</dbReference>
<dbReference type="InterPro" id="IPR018391">
    <property type="entry name" value="PQQ_b-propeller_rpt"/>
</dbReference>
<gene>
    <name evidence="2" type="ORF">ABY42_16080</name>
</gene>
<evidence type="ECO:0000313" key="2">
    <source>
        <dbReference type="EMBL" id="AKU09319.1"/>
    </source>
</evidence>
<dbReference type="SMART" id="SM00564">
    <property type="entry name" value="PQQ"/>
    <property type="match status" value="6"/>
</dbReference>
<keyword evidence="2" id="KW-0614">Plasmid</keyword>
<dbReference type="Gene3D" id="2.130.10.10">
    <property type="entry name" value="YVTN repeat-like/Quinoprotein amine dehydrogenase"/>
    <property type="match status" value="1"/>
</dbReference>
<accession>A0A0K1IXZ6</accession>
<dbReference type="GeneID" id="25247502"/>
<dbReference type="Gene3D" id="2.40.128.630">
    <property type="match status" value="1"/>
</dbReference>
<dbReference type="InterPro" id="IPR002372">
    <property type="entry name" value="PQQ_rpt_dom"/>
</dbReference>
<dbReference type="InterPro" id="IPR011047">
    <property type="entry name" value="Quinoprotein_ADH-like_sf"/>
</dbReference>
<dbReference type="PATRIC" id="fig|35746.4.peg.3472"/>
<dbReference type="InterPro" id="IPR006311">
    <property type="entry name" value="TAT_signal"/>
</dbReference>
<proteinExistence type="predicted"/>
<reference evidence="3" key="1">
    <citation type="journal article" date="2015" name="J. Biotechnol.">
        <title>Complete genome sequence of Haloferax gibbonsii strain ARA6, a potential producer of polyhydroxyalkanoates and halocins isolated from Araruama, Rio de Janeiro, Brasil.</title>
        <authorList>
            <person name="Pinto L.H."/>
            <person name="D'Alincourt Carvalho-Assef A.P."/>
            <person name="Vieira R.P."/>
            <person name="Clementino M.M."/>
            <person name="Albano R.M."/>
        </authorList>
    </citation>
    <scope>NUCLEOTIDE SEQUENCE [LARGE SCALE GENOMIC DNA]</scope>
    <source>
        <strain evidence="3">ARA6</strain>
        <plasmid evidence="3">Plasmid pHG1</plasmid>
    </source>
</reference>
<evidence type="ECO:0000259" key="1">
    <source>
        <dbReference type="Pfam" id="PF13360"/>
    </source>
</evidence>
<geneLocation type="plasmid" evidence="2 3">
    <name>pHG1</name>
</geneLocation>
<dbReference type="KEGG" id="hgi:ABY42_16080"/>
<dbReference type="PANTHER" id="PTHR34512:SF30">
    <property type="entry name" value="OUTER MEMBRANE PROTEIN ASSEMBLY FACTOR BAMB"/>
    <property type="match status" value="1"/>
</dbReference>